<protein>
    <submittedName>
        <fullName evidence="7">NCS1 family nucleobase:cation symporter-1</fullName>
    </submittedName>
</protein>
<dbReference type="Gene3D" id="1.10.4160.10">
    <property type="entry name" value="Hydantoin permease"/>
    <property type="match status" value="1"/>
</dbReference>
<dbReference type="Pfam" id="PF02133">
    <property type="entry name" value="Transp_cyt_pur"/>
    <property type="match status" value="1"/>
</dbReference>
<comment type="similarity">
    <text evidence="2">Belongs to the purine-cytosine permease (2.A.39) family.</text>
</comment>
<dbReference type="Proteomes" id="UP001386972">
    <property type="component" value="Unassembled WGS sequence"/>
</dbReference>
<feature type="transmembrane region" description="Helical" evidence="6">
    <location>
        <begin position="392"/>
        <end position="417"/>
    </location>
</feature>
<feature type="transmembrane region" description="Helical" evidence="6">
    <location>
        <begin position="207"/>
        <end position="225"/>
    </location>
</feature>
<evidence type="ECO:0000256" key="4">
    <source>
        <dbReference type="ARBA" id="ARBA00022989"/>
    </source>
</evidence>
<feature type="transmembrane region" description="Helical" evidence="6">
    <location>
        <begin position="469"/>
        <end position="488"/>
    </location>
</feature>
<sequence length="510" mass="55469">MSSSLDLAPELSVASTAQPSTLTGASPALELSPRLHNRDLAPTRLEGRRWGGYSIFALWTNDVHNIANYSFAMGLFALGLGGWQILLSLAIGAVLVYFFMNLSGYMGQKTGVPFPVISRIAFGIHGAQLPALIRAVIAIAWFGIQTYLASVVLRVLLTAIWPQVAAYDQDSILGLSSLGWVCFVAIWLVQLVILAYGMEMVRRYEGFAGPVILLTVASLAGWMYFQADTRIAWSVAEPLTGYEMWRNIFAGGALWLAIYGTLVLNFCDFARSSPCRKTIRVGNFWGLPVNILVFAVITVVLSGAQFKINGHIIDSPTQIVATIPNTLFLVLGCLAFLIVTVAVNIMANFVAPAFVLSNLAPRHLNFRRAGLISATLAVLILPWNLYNSPLVIVYFLSGLGALLGPLYGVIMADYWLLRKGQINVPELYSENPAGAYHYTRGINWRAMAAFAPAALLAIILALVPNFYGVAPFSWLIGAGIAAALYLLIAPRNRQYHDVSGECIAVDHSSH</sequence>
<evidence type="ECO:0000313" key="7">
    <source>
        <dbReference type="EMBL" id="MEK2608819.1"/>
    </source>
</evidence>
<dbReference type="InterPro" id="IPR045225">
    <property type="entry name" value="Uracil/uridine/allantoin_perm"/>
</dbReference>
<dbReference type="InterPro" id="IPR001248">
    <property type="entry name" value="Pur-cyt_permease"/>
</dbReference>
<evidence type="ECO:0000256" key="6">
    <source>
        <dbReference type="SAM" id="Phobius"/>
    </source>
</evidence>
<organism evidence="7 8">
    <name type="scientific">Pseudomonas shirazensis</name>
    <dbReference type="NCBI Taxonomy" id="2745494"/>
    <lineage>
        <taxon>Bacteria</taxon>
        <taxon>Pseudomonadati</taxon>
        <taxon>Pseudomonadota</taxon>
        <taxon>Gammaproteobacteria</taxon>
        <taxon>Pseudomonadales</taxon>
        <taxon>Pseudomonadaceae</taxon>
        <taxon>Pseudomonas</taxon>
    </lineage>
</organism>
<evidence type="ECO:0000256" key="5">
    <source>
        <dbReference type="ARBA" id="ARBA00023136"/>
    </source>
</evidence>
<proteinExistence type="inferred from homology"/>
<feature type="transmembrane region" description="Helical" evidence="6">
    <location>
        <begin position="245"/>
        <end position="264"/>
    </location>
</feature>
<feature type="transmembrane region" description="Helical" evidence="6">
    <location>
        <begin position="326"/>
        <end position="356"/>
    </location>
</feature>
<evidence type="ECO:0000256" key="2">
    <source>
        <dbReference type="ARBA" id="ARBA00008974"/>
    </source>
</evidence>
<dbReference type="EMBL" id="JBBNAW010000003">
    <property type="protein sequence ID" value="MEK2608819.1"/>
    <property type="molecule type" value="Genomic_DNA"/>
</dbReference>
<evidence type="ECO:0000256" key="3">
    <source>
        <dbReference type="ARBA" id="ARBA00022692"/>
    </source>
</evidence>
<comment type="caution">
    <text evidence="7">The sequence shown here is derived from an EMBL/GenBank/DDBJ whole genome shotgun (WGS) entry which is preliminary data.</text>
</comment>
<keyword evidence="4 6" id="KW-1133">Transmembrane helix</keyword>
<evidence type="ECO:0000256" key="1">
    <source>
        <dbReference type="ARBA" id="ARBA00004141"/>
    </source>
</evidence>
<dbReference type="PANTHER" id="PTHR30618:SF6">
    <property type="entry name" value="NCS1 FAMILY NUCLEOBASE:CATION SYMPORTER-1"/>
    <property type="match status" value="1"/>
</dbReference>
<feature type="transmembrane region" description="Helical" evidence="6">
    <location>
        <begin position="446"/>
        <end position="463"/>
    </location>
</feature>
<dbReference type="PANTHER" id="PTHR30618">
    <property type="entry name" value="NCS1 FAMILY PURINE/PYRIMIDINE TRANSPORTER"/>
    <property type="match status" value="1"/>
</dbReference>
<keyword evidence="5 6" id="KW-0472">Membrane</keyword>
<feature type="transmembrane region" description="Helical" evidence="6">
    <location>
        <begin position="368"/>
        <end position="386"/>
    </location>
</feature>
<evidence type="ECO:0000313" key="8">
    <source>
        <dbReference type="Proteomes" id="UP001386972"/>
    </source>
</evidence>
<reference evidence="7 8" key="1">
    <citation type="submission" date="2024-03" db="EMBL/GenBank/DDBJ databases">
        <title>Screening, Identification and Application of a Plant Lactobacillus Strain.</title>
        <authorList>
            <person name="Li Y.L."/>
        </authorList>
    </citation>
    <scope>NUCLEOTIDE SEQUENCE [LARGE SCALE GENOMIC DNA]</scope>
    <source>
        <strain evidence="7 8">JDB</strain>
    </source>
</reference>
<comment type="subcellular location">
    <subcellularLocation>
        <location evidence="1">Membrane</location>
        <topology evidence="1">Multi-pass membrane protein</topology>
    </subcellularLocation>
</comment>
<feature type="transmembrane region" description="Helical" evidence="6">
    <location>
        <begin position="75"/>
        <end position="100"/>
    </location>
</feature>
<feature type="transmembrane region" description="Helical" evidence="6">
    <location>
        <begin position="172"/>
        <end position="195"/>
    </location>
</feature>
<name>A0ABU8ZX12_9PSED</name>
<dbReference type="CDD" id="cd11555">
    <property type="entry name" value="SLC-NCS1sbd_u1"/>
    <property type="match status" value="1"/>
</dbReference>
<feature type="transmembrane region" description="Helical" evidence="6">
    <location>
        <begin position="284"/>
        <end position="306"/>
    </location>
</feature>
<dbReference type="RefSeq" id="WP_340611553.1">
    <property type="nucleotide sequence ID" value="NZ_JBBNAW010000003.1"/>
</dbReference>
<keyword evidence="8" id="KW-1185">Reference proteome</keyword>
<keyword evidence="3 6" id="KW-0812">Transmembrane</keyword>
<accession>A0ABU8ZX12</accession>
<gene>
    <name evidence="7" type="ORF">WLF18_06840</name>
</gene>